<protein>
    <submittedName>
        <fullName evidence="2">RimJ/RimL family protein N-acetyltransferase</fullName>
    </submittedName>
</protein>
<keyword evidence="2" id="KW-0808">Transferase</keyword>
<evidence type="ECO:0000259" key="1">
    <source>
        <dbReference type="PROSITE" id="PS51186"/>
    </source>
</evidence>
<gene>
    <name evidence="2" type="ORF">FHX81_4173</name>
</gene>
<dbReference type="RefSeq" id="WP_141979705.1">
    <property type="nucleotide sequence ID" value="NZ_VFPP01000001.1"/>
</dbReference>
<evidence type="ECO:0000313" key="2">
    <source>
        <dbReference type="EMBL" id="TQM81789.1"/>
    </source>
</evidence>
<keyword evidence="3" id="KW-1185">Reference proteome</keyword>
<dbReference type="PROSITE" id="PS51186">
    <property type="entry name" value="GNAT"/>
    <property type="match status" value="1"/>
</dbReference>
<dbReference type="OrthoDB" id="3466127at2"/>
<organism evidence="2 3">
    <name type="scientific">Saccharothrix saharensis</name>
    <dbReference type="NCBI Taxonomy" id="571190"/>
    <lineage>
        <taxon>Bacteria</taxon>
        <taxon>Bacillati</taxon>
        <taxon>Actinomycetota</taxon>
        <taxon>Actinomycetes</taxon>
        <taxon>Pseudonocardiales</taxon>
        <taxon>Pseudonocardiaceae</taxon>
        <taxon>Saccharothrix</taxon>
    </lineage>
</organism>
<comment type="caution">
    <text evidence="2">The sequence shown here is derived from an EMBL/GenBank/DDBJ whole genome shotgun (WGS) entry which is preliminary data.</text>
</comment>
<dbReference type="InterPro" id="IPR051908">
    <property type="entry name" value="Ribosomal_N-acetyltransferase"/>
</dbReference>
<feature type="domain" description="N-acetyltransferase" evidence="1">
    <location>
        <begin position="16"/>
        <end position="185"/>
    </location>
</feature>
<dbReference type="AlphaFoldDB" id="A0A543JG29"/>
<proteinExistence type="predicted"/>
<reference evidence="2 3" key="1">
    <citation type="submission" date="2019-06" db="EMBL/GenBank/DDBJ databases">
        <title>Sequencing the genomes of 1000 actinobacteria strains.</title>
        <authorList>
            <person name="Klenk H.-P."/>
        </authorList>
    </citation>
    <scope>NUCLEOTIDE SEQUENCE [LARGE SCALE GENOMIC DNA]</scope>
    <source>
        <strain evidence="2 3">DSM 45456</strain>
    </source>
</reference>
<accession>A0A543JG29</accession>
<dbReference type="GO" id="GO:0008999">
    <property type="term" value="F:protein-N-terminal-alanine acetyltransferase activity"/>
    <property type="evidence" value="ECO:0007669"/>
    <property type="project" value="TreeGrafter"/>
</dbReference>
<dbReference type="EMBL" id="VFPP01000001">
    <property type="protein sequence ID" value="TQM81789.1"/>
    <property type="molecule type" value="Genomic_DNA"/>
</dbReference>
<sequence>MDHWPLHDLVLRTPRLDLRPDDDAGLAELADVALDGVHPPDRMPFGVEWTDAPRDRLGRNTLQHFWQVRSTLSPRRWTVNFIVRVDGRVVGMQSLGADDFPVLREVVSGSWLGLRHQGRGIGTEMRAAVLLFAFDHLGAVAARSSAFGDNLASHGVSRKLGYRPDGTFQQVRRGEPAEQTRLLVTPGTLRRPEWELGVSGVTRCLPLLTAREPTE</sequence>
<dbReference type="Pfam" id="PF13302">
    <property type="entry name" value="Acetyltransf_3"/>
    <property type="match status" value="1"/>
</dbReference>
<dbReference type="Proteomes" id="UP000316628">
    <property type="component" value="Unassembled WGS sequence"/>
</dbReference>
<dbReference type="SUPFAM" id="SSF55729">
    <property type="entry name" value="Acyl-CoA N-acyltransferases (Nat)"/>
    <property type="match status" value="1"/>
</dbReference>
<dbReference type="InterPro" id="IPR016181">
    <property type="entry name" value="Acyl_CoA_acyltransferase"/>
</dbReference>
<name>A0A543JG29_9PSEU</name>
<dbReference type="PANTHER" id="PTHR43441">
    <property type="entry name" value="RIBOSOMAL-PROTEIN-SERINE ACETYLTRANSFERASE"/>
    <property type="match status" value="1"/>
</dbReference>
<dbReference type="InterPro" id="IPR000182">
    <property type="entry name" value="GNAT_dom"/>
</dbReference>
<dbReference type="PANTHER" id="PTHR43441:SF11">
    <property type="entry name" value="RIBOSOMAL-PROTEIN-SERINE ACETYLTRANSFERASE"/>
    <property type="match status" value="1"/>
</dbReference>
<evidence type="ECO:0000313" key="3">
    <source>
        <dbReference type="Proteomes" id="UP000316628"/>
    </source>
</evidence>
<dbReference type="GO" id="GO:1990189">
    <property type="term" value="F:protein N-terminal-serine acetyltransferase activity"/>
    <property type="evidence" value="ECO:0007669"/>
    <property type="project" value="TreeGrafter"/>
</dbReference>
<dbReference type="Gene3D" id="3.40.630.30">
    <property type="match status" value="1"/>
</dbReference>
<dbReference type="GO" id="GO:0005737">
    <property type="term" value="C:cytoplasm"/>
    <property type="evidence" value="ECO:0007669"/>
    <property type="project" value="TreeGrafter"/>
</dbReference>